<reference evidence="3 4" key="1">
    <citation type="submission" date="2015-07" db="EMBL/GenBank/DDBJ databases">
        <title>The genome of the fungus Escovopsis weberi, a specialized disease agent of ant agriculture.</title>
        <authorList>
            <person name="de Man T.J."/>
            <person name="Stajich J.E."/>
            <person name="Kubicek C.P."/>
            <person name="Chenthamara K."/>
            <person name="Atanasova L."/>
            <person name="Druzhinina I.S."/>
            <person name="Birnbaum S."/>
            <person name="Barribeau S.M."/>
            <person name="Teiling C."/>
            <person name="Suen G."/>
            <person name="Currie C."/>
            <person name="Gerardo N.M."/>
        </authorList>
    </citation>
    <scope>NUCLEOTIDE SEQUENCE [LARGE SCALE GENOMIC DNA]</scope>
</reference>
<accession>A0A0M9VU25</accession>
<feature type="compositionally biased region" description="Basic and acidic residues" evidence="1">
    <location>
        <begin position="1"/>
        <end position="12"/>
    </location>
</feature>
<dbReference type="PANTHER" id="PTHR21354:SF0">
    <property type="entry name" value="ZINC FINGER PROTEIN 511"/>
    <property type="match status" value="1"/>
</dbReference>
<feature type="region of interest" description="Disordered" evidence="1">
    <location>
        <begin position="166"/>
        <end position="244"/>
    </location>
</feature>
<dbReference type="PROSITE" id="PS00028">
    <property type="entry name" value="ZINC_FINGER_C2H2_1"/>
    <property type="match status" value="1"/>
</dbReference>
<evidence type="ECO:0000259" key="2">
    <source>
        <dbReference type="PROSITE" id="PS00028"/>
    </source>
</evidence>
<feature type="domain" description="C2H2-type" evidence="2">
    <location>
        <begin position="80"/>
        <end position="101"/>
    </location>
</feature>
<proteinExistence type="predicted"/>
<dbReference type="EMBL" id="LGSR01000020">
    <property type="protein sequence ID" value="KOS19282.1"/>
    <property type="molecule type" value="Genomic_DNA"/>
</dbReference>
<dbReference type="PANTHER" id="PTHR21354">
    <property type="entry name" value="ZINC FINGER PROTEIN 511"/>
    <property type="match status" value="1"/>
</dbReference>
<feature type="compositionally biased region" description="Low complexity" evidence="1">
    <location>
        <begin position="220"/>
        <end position="239"/>
    </location>
</feature>
<dbReference type="InterPro" id="IPR039258">
    <property type="entry name" value="ZNF511"/>
</dbReference>
<evidence type="ECO:0000313" key="4">
    <source>
        <dbReference type="Proteomes" id="UP000053831"/>
    </source>
</evidence>
<feature type="region of interest" description="Disordered" evidence="1">
    <location>
        <begin position="1"/>
        <end position="46"/>
    </location>
</feature>
<dbReference type="Proteomes" id="UP000053831">
    <property type="component" value="Unassembled WGS sequence"/>
</dbReference>
<protein>
    <submittedName>
        <fullName evidence="3">Zinc finger protein 511</fullName>
    </submittedName>
</protein>
<sequence length="279" mass="30816">MKRSREPEEHLEPGAGETQCDEPPADEQPRHVKTPTIDDGDEDGPEFAMRCSLPPHREAIGFRSYGDYEAHYQRDHTNRCLECRRNFPTEHLLGIHIEECHDPLARVARERGEHTYSCFVEGCARKCMTPQKRRLHLIDKHSYPKNFFFAVTKQGVDGRRSLLNESGAQVHRRRSSSGAAQQAPKGGRRGSTQEPSQAPAGRQGARAKPKSKPKPDSESEPGPAMGAVAAAAAAEVPVDGAEKTQQDVEMAELTGAMSALQFVPPSVRFGRGRAGFSRR</sequence>
<keyword evidence="4" id="KW-1185">Reference proteome</keyword>
<organism evidence="3 4">
    <name type="scientific">Escovopsis weberi</name>
    <dbReference type="NCBI Taxonomy" id="150374"/>
    <lineage>
        <taxon>Eukaryota</taxon>
        <taxon>Fungi</taxon>
        <taxon>Dikarya</taxon>
        <taxon>Ascomycota</taxon>
        <taxon>Pezizomycotina</taxon>
        <taxon>Sordariomycetes</taxon>
        <taxon>Hypocreomycetidae</taxon>
        <taxon>Hypocreales</taxon>
        <taxon>Hypocreaceae</taxon>
        <taxon>Escovopsis</taxon>
    </lineage>
</organism>
<name>A0A0M9VU25_ESCWE</name>
<dbReference type="SMART" id="SM00355">
    <property type="entry name" value="ZnF_C2H2"/>
    <property type="match status" value="2"/>
</dbReference>
<dbReference type="AlphaFoldDB" id="A0A0M9VU25"/>
<dbReference type="InterPro" id="IPR013087">
    <property type="entry name" value="Znf_C2H2_type"/>
</dbReference>
<evidence type="ECO:0000256" key="1">
    <source>
        <dbReference type="SAM" id="MobiDB-lite"/>
    </source>
</evidence>
<comment type="caution">
    <text evidence="3">The sequence shown here is derived from an EMBL/GenBank/DDBJ whole genome shotgun (WGS) entry which is preliminary data.</text>
</comment>
<dbReference type="OrthoDB" id="18440at2759"/>
<evidence type="ECO:0000313" key="3">
    <source>
        <dbReference type="EMBL" id="KOS19282.1"/>
    </source>
</evidence>
<gene>
    <name evidence="3" type="ORF">ESCO_000703</name>
</gene>